<gene>
    <name evidence="1" type="ORF">CA85_46970</name>
</gene>
<sequence>MDTDTLVLASDSSRGPTWVPEEQYRRLPWDCEGDFIQCIAGLLEGERLNRTTIINSLILQYNYQSYLEIGLGSGCNYQDVRCDDKTGVDPTPPPRHAMTGSIHATTSDEFFAVNERCFDIVFIDGLHHADQVYRDIENSLLWLSEGGIIVCHDMMPVTELQQRVPRETKAWTGDCWRALVRARGNREIEVCVVDTDWGCGLIKPAEQPVFQPKEELAFENFQRCKHAWLNVISVAEFKIRYLLSQN</sequence>
<reference evidence="1 2" key="1">
    <citation type="submission" date="2019-02" db="EMBL/GenBank/DDBJ databases">
        <title>Deep-cultivation of Planctomycetes and their phenomic and genomic characterization uncovers novel biology.</title>
        <authorList>
            <person name="Wiegand S."/>
            <person name="Jogler M."/>
            <person name="Boedeker C."/>
            <person name="Pinto D."/>
            <person name="Vollmers J."/>
            <person name="Rivas-Marin E."/>
            <person name="Kohn T."/>
            <person name="Peeters S.H."/>
            <person name="Heuer A."/>
            <person name="Rast P."/>
            <person name="Oberbeckmann S."/>
            <person name="Bunk B."/>
            <person name="Jeske O."/>
            <person name="Meyerdierks A."/>
            <person name="Storesund J.E."/>
            <person name="Kallscheuer N."/>
            <person name="Luecker S."/>
            <person name="Lage O.M."/>
            <person name="Pohl T."/>
            <person name="Merkel B.J."/>
            <person name="Hornburger P."/>
            <person name="Mueller R.-W."/>
            <person name="Bruemmer F."/>
            <person name="Labrenz M."/>
            <person name="Spormann A.M."/>
            <person name="Op Den Camp H."/>
            <person name="Overmann J."/>
            <person name="Amann R."/>
            <person name="Jetten M.S.M."/>
            <person name="Mascher T."/>
            <person name="Medema M.H."/>
            <person name="Devos D.P."/>
            <person name="Kaster A.-K."/>
            <person name="Ovreas L."/>
            <person name="Rohde M."/>
            <person name="Galperin M.Y."/>
            <person name="Jogler C."/>
        </authorList>
    </citation>
    <scope>NUCLEOTIDE SEQUENCE [LARGE SCALE GENOMIC DNA]</scope>
    <source>
        <strain evidence="1 2">CA85</strain>
    </source>
</reference>
<dbReference type="AlphaFoldDB" id="A0A5C5X077"/>
<dbReference type="EMBL" id="SJPK01000019">
    <property type="protein sequence ID" value="TWT55989.1"/>
    <property type="molecule type" value="Genomic_DNA"/>
</dbReference>
<name>A0A5C5X077_9BACT</name>
<evidence type="ECO:0000313" key="2">
    <source>
        <dbReference type="Proteomes" id="UP000318053"/>
    </source>
</evidence>
<proteinExistence type="predicted"/>
<protein>
    <submittedName>
        <fullName evidence="1">Uncharacterized protein</fullName>
    </submittedName>
</protein>
<comment type="caution">
    <text evidence="1">The sequence shown here is derived from an EMBL/GenBank/DDBJ whole genome shotgun (WGS) entry which is preliminary data.</text>
</comment>
<accession>A0A5C5X077</accession>
<dbReference type="Pfam" id="PF13578">
    <property type="entry name" value="Methyltransf_24"/>
    <property type="match status" value="1"/>
</dbReference>
<dbReference type="Gene3D" id="3.40.50.150">
    <property type="entry name" value="Vaccinia Virus protein VP39"/>
    <property type="match status" value="1"/>
</dbReference>
<organism evidence="1 2">
    <name type="scientific">Allorhodopirellula solitaria</name>
    <dbReference type="NCBI Taxonomy" id="2527987"/>
    <lineage>
        <taxon>Bacteria</taxon>
        <taxon>Pseudomonadati</taxon>
        <taxon>Planctomycetota</taxon>
        <taxon>Planctomycetia</taxon>
        <taxon>Pirellulales</taxon>
        <taxon>Pirellulaceae</taxon>
        <taxon>Allorhodopirellula</taxon>
    </lineage>
</organism>
<dbReference type="InterPro" id="IPR029063">
    <property type="entry name" value="SAM-dependent_MTases_sf"/>
</dbReference>
<evidence type="ECO:0000313" key="1">
    <source>
        <dbReference type="EMBL" id="TWT55989.1"/>
    </source>
</evidence>
<keyword evidence="2" id="KW-1185">Reference proteome</keyword>
<dbReference type="SUPFAM" id="SSF53335">
    <property type="entry name" value="S-adenosyl-L-methionine-dependent methyltransferases"/>
    <property type="match status" value="2"/>
</dbReference>
<dbReference type="Proteomes" id="UP000318053">
    <property type="component" value="Unassembled WGS sequence"/>
</dbReference>